<keyword evidence="2" id="KW-1185">Reference proteome</keyword>
<reference evidence="1" key="1">
    <citation type="journal article" date="2023" name="Mol. Biol. Evol.">
        <title>Third-Generation Sequencing Reveals the Adaptive Role of the Epigenome in Three Deep-Sea Polychaetes.</title>
        <authorList>
            <person name="Perez M."/>
            <person name="Aroh O."/>
            <person name="Sun Y."/>
            <person name="Lan Y."/>
            <person name="Juniper S.K."/>
            <person name="Young C.R."/>
            <person name="Angers B."/>
            <person name="Qian P.Y."/>
        </authorList>
    </citation>
    <scope>NUCLEOTIDE SEQUENCE</scope>
    <source>
        <strain evidence="1">R07B-5</strain>
    </source>
</reference>
<accession>A0AAD9KEB0</accession>
<dbReference type="AlphaFoldDB" id="A0AAD9KEB0"/>
<protein>
    <submittedName>
        <fullName evidence="1">Uncharacterized protein</fullName>
    </submittedName>
</protein>
<dbReference type="Proteomes" id="UP001209878">
    <property type="component" value="Unassembled WGS sequence"/>
</dbReference>
<organism evidence="1 2">
    <name type="scientific">Ridgeia piscesae</name>
    <name type="common">Tubeworm</name>
    <dbReference type="NCBI Taxonomy" id="27915"/>
    <lineage>
        <taxon>Eukaryota</taxon>
        <taxon>Metazoa</taxon>
        <taxon>Spiralia</taxon>
        <taxon>Lophotrochozoa</taxon>
        <taxon>Annelida</taxon>
        <taxon>Polychaeta</taxon>
        <taxon>Sedentaria</taxon>
        <taxon>Canalipalpata</taxon>
        <taxon>Sabellida</taxon>
        <taxon>Siboglinidae</taxon>
        <taxon>Ridgeia</taxon>
    </lineage>
</organism>
<evidence type="ECO:0000313" key="2">
    <source>
        <dbReference type="Proteomes" id="UP001209878"/>
    </source>
</evidence>
<comment type="caution">
    <text evidence="1">The sequence shown here is derived from an EMBL/GenBank/DDBJ whole genome shotgun (WGS) entry which is preliminary data.</text>
</comment>
<sequence>MLGQVSKETVYEKKLYFWQISLNMIRNNALIYLFFKHASNKDSLTKSNHFYFQYGIIKKQQLKWKHEREEKHVSFSLGLVPVQHKAWNLPEKSVFMAVCHSKQLL</sequence>
<name>A0AAD9KEB0_RIDPI</name>
<evidence type="ECO:0000313" key="1">
    <source>
        <dbReference type="EMBL" id="KAK2169692.1"/>
    </source>
</evidence>
<dbReference type="EMBL" id="JAODUO010001178">
    <property type="protein sequence ID" value="KAK2169692.1"/>
    <property type="molecule type" value="Genomic_DNA"/>
</dbReference>
<proteinExistence type="predicted"/>
<gene>
    <name evidence="1" type="ORF">NP493_1162g01031</name>
</gene>